<keyword evidence="14" id="KW-1185">Reference proteome</keyword>
<comment type="similarity">
    <text evidence="4 11">Belongs to the MoeA family.</text>
</comment>
<dbReference type="EC" id="2.10.1.1" evidence="11"/>
<keyword evidence="6 11" id="KW-0808">Transferase</keyword>
<evidence type="ECO:0000256" key="4">
    <source>
        <dbReference type="ARBA" id="ARBA00010763"/>
    </source>
</evidence>
<dbReference type="InterPro" id="IPR036688">
    <property type="entry name" value="MoeA_C_domain_IV_sf"/>
</dbReference>
<evidence type="ECO:0000256" key="1">
    <source>
        <dbReference type="ARBA" id="ARBA00001946"/>
    </source>
</evidence>
<sequence length="411" mass="42269">MISVEDYSLQVTSGIVPLPAKEQPLERTLGTTLAANIEARVAVPPFTNSAMDGFAVRAVDVQGASKDAGVTLPVFADVAAGATANAMTKPGFATRIMTGAALPEGADAVVKVEDTNIAPGPVQMPDQVTIFNPVQPGTNVRQAGENVAVGDLILQAGIAVTPQVLAAAASVGYGKLPVIPKPRVAIISTGSELKDPGSALAHGQIPDSNSIMLDGLARSLGAKVTYRGRSGDEPEHLEEMLHEAGGCADLIITSGGVSAGAFDPVKIVGKNHDFSFQKVAMQPGKPQGHGTINVSGRDVPVICLPGNPVSVYVSFVLFVRPIIALLGGRSESKLQAVPALAGTSFKSAKNRRQYAPVRAQLSASGITVYPTHAQASGSHLIATLHHATGLAVIAADVDEVAEGDLVQYIPL</sequence>
<keyword evidence="9 11" id="KW-0501">Molybdenum cofactor biosynthesis</keyword>
<dbReference type="NCBIfam" id="TIGR00177">
    <property type="entry name" value="molyb_syn"/>
    <property type="match status" value="1"/>
</dbReference>
<evidence type="ECO:0000256" key="3">
    <source>
        <dbReference type="ARBA" id="ARBA00005046"/>
    </source>
</evidence>
<dbReference type="FunFam" id="3.40.980.10:FF:000004">
    <property type="entry name" value="Molybdopterin molybdenumtransferase"/>
    <property type="match status" value="1"/>
</dbReference>
<dbReference type="Gene3D" id="3.90.105.10">
    <property type="entry name" value="Molybdopterin biosynthesis moea protein, domain 2"/>
    <property type="match status" value="1"/>
</dbReference>
<dbReference type="SUPFAM" id="SSF63882">
    <property type="entry name" value="MoeA N-terminal region -like"/>
    <property type="match status" value="1"/>
</dbReference>
<evidence type="ECO:0000256" key="9">
    <source>
        <dbReference type="ARBA" id="ARBA00023150"/>
    </source>
</evidence>
<dbReference type="GO" id="GO:0061599">
    <property type="term" value="F:molybdopterin molybdotransferase activity"/>
    <property type="evidence" value="ECO:0007669"/>
    <property type="project" value="UniProtKB-UniRule"/>
</dbReference>
<keyword evidence="7 11" id="KW-0479">Metal-binding</keyword>
<dbReference type="GO" id="GO:0006777">
    <property type="term" value="P:Mo-molybdopterin cofactor biosynthetic process"/>
    <property type="evidence" value="ECO:0007669"/>
    <property type="project" value="UniProtKB-UniRule"/>
</dbReference>
<dbReference type="Pfam" id="PF03453">
    <property type="entry name" value="MoeA_N"/>
    <property type="match status" value="1"/>
</dbReference>
<dbReference type="Proteomes" id="UP000014387">
    <property type="component" value="Unassembled WGS sequence"/>
</dbReference>
<comment type="caution">
    <text evidence="13">The sequence shown here is derived from an EMBL/GenBank/DDBJ whole genome shotgun (WGS) entry which is preliminary data.</text>
</comment>
<evidence type="ECO:0000259" key="12">
    <source>
        <dbReference type="SMART" id="SM00852"/>
    </source>
</evidence>
<evidence type="ECO:0000256" key="11">
    <source>
        <dbReference type="RuleBase" id="RU365090"/>
    </source>
</evidence>
<dbReference type="InterPro" id="IPR036425">
    <property type="entry name" value="MoaB/Mog-like_dom_sf"/>
</dbReference>
<dbReference type="InterPro" id="IPR036135">
    <property type="entry name" value="MoeA_linker/N_sf"/>
</dbReference>
<accession>A0A9W5VWD1</accession>
<keyword evidence="5 11" id="KW-0500">Molybdenum</keyword>
<evidence type="ECO:0000313" key="13">
    <source>
        <dbReference type="EMBL" id="EPD30784.1"/>
    </source>
</evidence>
<evidence type="ECO:0000256" key="8">
    <source>
        <dbReference type="ARBA" id="ARBA00022842"/>
    </source>
</evidence>
<dbReference type="FunFam" id="2.170.190.11:FF:000001">
    <property type="entry name" value="Molybdopterin molybdenumtransferase"/>
    <property type="match status" value="1"/>
</dbReference>
<dbReference type="PANTHER" id="PTHR10192:SF5">
    <property type="entry name" value="GEPHYRIN"/>
    <property type="match status" value="1"/>
</dbReference>
<dbReference type="Gene3D" id="2.40.340.10">
    <property type="entry name" value="MoeA, C-terminal, domain IV"/>
    <property type="match status" value="1"/>
</dbReference>
<dbReference type="GO" id="GO:0046872">
    <property type="term" value="F:metal ion binding"/>
    <property type="evidence" value="ECO:0007669"/>
    <property type="project" value="UniProtKB-UniRule"/>
</dbReference>
<evidence type="ECO:0000256" key="7">
    <source>
        <dbReference type="ARBA" id="ARBA00022723"/>
    </source>
</evidence>
<dbReference type="PANTHER" id="PTHR10192">
    <property type="entry name" value="MOLYBDOPTERIN BIOSYNTHESIS PROTEIN"/>
    <property type="match status" value="1"/>
</dbReference>
<evidence type="ECO:0000256" key="5">
    <source>
        <dbReference type="ARBA" id="ARBA00022505"/>
    </source>
</evidence>
<evidence type="ECO:0000256" key="6">
    <source>
        <dbReference type="ARBA" id="ARBA00022679"/>
    </source>
</evidence>
<comment type="pathway">
    <text evidence="3 11">Cofactor biosynthesis; molybdopterin biosynthesis.</text>
</comment>
<dbReference type="Pfam" id="PF03454">
    <property type="entry name" value="MoeA_C"/>
    <property type="match status" value="1"/>
</dbReference>
<evidence type="ECO:0000313" key="14">
    <source>
        <dbReference type="Proteomes" id="UP000014387"/>
    </source>
</evidence>
<dbReference type="SUPFAM" id="SSF63867">
    <property type="entry name" value="MoeA C-terminal domain-like"/>
    <property type="match status" value="1"/>
</dbReference>
<dbReference type="EMBL" id="AGWN01000001">
    <property type="protein sequence ID" value="EPD30784.1"/>
    <property type="molecule type" value="Genomic_DNA"/>
</dbReference>
<dbReference type="InterPro" id="IPR005110">
    <property type="entry name" value="MoeA_linker/N"/>
</dbReference>
<comment type="cofactor">
    <cofactor evidence="1 11">
        <name>Mg(2+)</name>
        <dbReference type="ChEBI" id="CHEBI:18420"/>
    </cofactor>
</comment>
<dbReference type="InterPro" id="IPR005111">
    <property type="entry name" value="MoeA_C_domain_IV"/>
</dbReference>
<dbReference type="InterPro" id="IPR038987">
    <property type="entry name" value="MoeA-like"/>
</dbReference>
<dbReference type="SMART" id="SM00852">
    <property type="entry name" value="MoCF_biosynth"/>
    <property type="match status" value="1"/>
</dbReference>
<dbReference type="InterPro" id="IPR001453">
    <property type="entry name" value="MoaB/Mog_dom"/>
</dbReference>
<dbReference type="SUPFAM" id="SSF53218">
    <property type="entry name" value="Molybdenum cofactor biosynthesis proteins"/>
    <property type="match status" value="1"/>
</dbReference>
<gene>
    <name evidence="13" type="ORF">HMPREF9238_00539</name>
</gene>
<dbReference type="CDD" id="cd00887">
    <property type="entry name" value="MoeA"/>
    <property type="match status" value="1"/>
</dbReference>
<evidence type="ECO:0000256" key="10">
    <source>
        <dbReference type="ARBA" id="ARBA00047317"/>
    </source>
</evidence>
<dbReference type="GO" id="GO:0005829">
    <property type="term" value="C:cytosol"/>
    <property type="evidence" value="ECO:0007669"/>
    <property type="project" value="TreeGrafter"/>
</dbReference>
<dbReference type="Gene3D" id="3.40.980.10">
    <property type="entry name" value="MoaB/Mog-like domain"/>
    <property type="match status" value="1"/>
</dbReference>
<feature type="domain" description="MoaB/Mog" evidence="12">
    <location>
        <begin position="185"/>
        <end position="325"/>
    </location>
</feature>
<comment type="catalytic activity">
    <reaction evidence="10">
        <text>adenylyl-molybdopterin + molybdate = Mo-molybdopterin + AMP + H(+)</text>
        <dbReference type="Rhea" id="RHEA:35047"/>
        <dbReference type="ChEBI" id="CHEBI:15378"/>
        <dbReference type="ChEBI" id="CHEBI:36264"/>
        <dbReference type="ChEBI" id="CHEBI:62727"/>
        <dbReference type="ChEBI" id="CHEBI:71302"/>
        <dbReference type="ChEBI" id="CHEBI:456215"/>
        <dbReference type="EC" id="2.10.1.1"/>
    </reaction>
</comment>
<dbReference type="NCBIfam" id="NF045515">
    <property type="entry name" value="Glp_gephyrin"/>
    <property type="match status" value="1"/>
</dbReference>
<dbReference type="RefSeq" id="WP_016443896.1">
    <property type="nucleotide sequence ID" value="NZ_KE150266.1"/>
</dbReference>
<organism evidence="13 14">
    <name type="scientific">Gleimia europaea ACS-120-V-Col10b</name>
    <dbReference type="NCBI Taxonomy" id="883069"/>
    <lineage>
        <taxon>Bacteria</taxon>
        <taxon>Bacillati</taxon>
        <taxon>Actinomycetota</taxon>
        <taxon>Actinomycetes</taxon>
        <taxon>Actinomycetales</taxon>
        <taxon>Actinomycetaceae</taxon>
        <taxon>Gleimia</taxon>
    </lineage>
</organism>
<name>A0A9W5VWD1_9ACTO</name>
<reference evidence="13 14" key="1">
    <citation type="submission" date="2013-05" db="EMBL/GenBank/DDBJ databases">
        <title>The Genome Sequence of Actinomyces europaeus ACS-120-V-COL10B.</title>
        <authorList>
            <consortium name="The Broad Institute Genomics Platform"/>
            <person name="Earl A."/>
            <person name="Ward D."/>
            <person name="Feldgarden M."/>
            <person name="Gevers D."/>
            <person name="Saerens B."/>
            <person name="Vaneechoutte M."/>
            <person name="Walker B."/>
            <person name="Young S."/>
            <person name="Zeng Q."/>
            <person name="Gargeya S."/>
            <person name="Fitzgerald M."/>
            <person name="Haas B."/>
            <person name="Abouelleil A."/>
            <person name="Allen A.W."/>
            <person name="Alvarado L."/>
            <person name="Arachchi H.M."/>
            <person name="Berlin A.M."/>
            <person name="Chapman S.B."/>
            <person name="Gainer-Dewar J."/>
            <person name="Goldberg J."/>
            <person name="Griggs A."/>
            <person name="Gujja S."/>
            <person name="Hansen M."/>
            <person name="Howarth C."/>
            <person name="Imamovic A."/>
            <person name="Ireland A."/>
            <person name="Larimer J."/>
            <person name="McCowan C."/>
            <person name="Murphy C."/>
            <person name="Pearson M."/>
            <person name="Poon T.W."/>
            <person name="Priest M."/>
            <person name="Roberts A."/>
            <person name="Saif S."/>
            <person name="Shea T."/>
            <person name="Sisk P."/>
            <person name="Sykes S."/>
            <person name="Wortman J."/>
            <person name="Nusbaum C."/>
            <person name="Birren B."/>
        </authorList>
    </citation>
    <scope>NUCLEOTIDE SEQUENCE [LARGE SCALE GENOMIC DNA]</scope>
    <source>
        <strain evidence="13 14">ACS-120-V-Col10b</strain>
    </source>
</reference>
<comment type="function">
    <text evidence="2 11">Catalyzes the insertion of molybdate into adenylated molybdopterin with the concomitant release of AMP.</text>
</comment>
<dbReference type="Gene3D" id="2.170.190.11">
    <property type="entry name" value="Molybdopterin biosynthesis moea protein, domain 3"/>
    <property type="match status" value="1"/>
</dbReference>
<dbReference type="Pfam" id="PF00994">
    <property type="entry name" value="MoCF_biosynth"/>
    <property type="match status" value="1"/>
</dbReference>
<evidence type="ECO:0000256" key="2">
    <source>
        <dbReference type="ARBA" id="ARBA00002901"/>
    </source>
</evidence>
<keyword evidence="8 11" id="KW-0460">Magnesium</keyword>
<protein>
    <recommendedName>
        <fullName evidence="11">Molybdopterin molybdenumtransferase</fullName>
        <ecNumber evidence="11">2.10.1.1</ecNumber>
    </recommendedName>
</protein>
<proteinExistence type="inferred from homology"/>
<dbReference type="AlphaFoldDB" id="A0A9W5VWD1"/>